<dbReference type="InterPro" id="IPR003661">
    <property type="entry name" value="HisK_dim/P_dom"/>
</dbReference>
<dbReference type="PROSITE" id="PS50109">
    <property type="entry name" value="HIS_KIN"/>
    <property type="match status" value="1"/>
</dbReference>
<keyword evidence="13" id="KW-1185">Reference proteome</keyword>
<evidence type="ECO:0000256" key="9">
    <source>
        <dbReference type="ARBA" id="ARBA00023136"/>
    </source>
</evidence>
<dbReference type="InterPro" id="IPR036890">
    <property type="entry name" value="HATPase_C_sf"/>
</dbReference>
<evidence type="ECO:0000256" key="7">
    <source>
        <dbReference type="ARBA" id="ARBA00022777"/>
    </source>
</evidence>
<dbReference type="InterPro" id="IPR004358">
    <property type="entry name" value="Sig_transdc_His_kin-like_C"/>
</dbReference>
<comment type="catalytic activity">
    <reaction evidence="1">
        <text>ATP + protein L-histidine = ADP + protein N-phospho-L-histidine.</text>
        <dbReference type="EC" id="2.7.13.3"/>
    </reaction>
</comment>
<proteinExistence type="predicted"/>
<keyword evidence="9 10" id="KW-0472">Membrane</keyword>
<evidence type="ECO:0000256" key="10">
    <source>
        <dbReference type="SAM" id="Phobius"/>
    </source>
</evidence>
<dbReference type="AlphaFoldDB" id="A0A2N7WGD0"/>
<dbReference type="SUPFAM" id="SSF47384">
    <property type="entry name" value="Homodimeric domain of signal transducing histidine kinase"/>
    <property type="match status" value="1"/>
</dbReference>
<dbReference type="InterPro" id="IPR005467">
    <property type="entry name" value="His_kinase_dom"/>
</dbReference>
<dbReference type="EC" id="2.7.13.3" evidence="3"/>
<organism evidence="12 13">
    <name type="scientific">Trinickia soli</name>
    <dbReference type="NCBI Taxonomy" id="380675"/>
    <lineage>
        <taxon>Bacteria</taxon>
        <taxon>Pseudomonadati</taxon>
        <taxon>Pseudomonadota</taxon>
        <taxon>Betaproteobacteria</taxon>
        <taxon>Burkholderiales</taxon>
        <taxon>Burkholderiaceae</taxon>
        <taxon>Trinickia</taxon>
    </lineage>
</organism>
<feature type="domain" description="Histidine kinase" evidence="11">
    <location>
        <begin position="219"/>
        <end position="426"/>
    </location>
</feature>
<keyword evidence="8 10" id="KW-1133">Transmembrane helix</keyword>
<comment type="caution">
    <text evidence="12">The sequence shown here is derived from an EMBL/GenBank/DDBJ whole genome shotgun (WGS) entry which is preliminary data.</text>
</comment>
<dbReference type="RefSeq" id="WP_102608114.1">
    <property type="nucleotide sequence ID" value="NZ_CADIKD010000006.1"/>
</dbReference>
<evidence type="ECO:0000256" key="2">
    <source>
        <dbReference type="ARBA" id="ARBA00004370"/>
    </source>
</evidence>
<sequence length="437" mass="47721">MRARHSLRFKVAVGFSVLTIALLVAQALGVRALAEAQEERLITALVDDDMTSVTKAYRSDPVLLPPFDARMRGYVSTADRLPVALPASVAALPDGVHEIILDGREIHVAVAPFAAGRLYRVYNFSAYERRFKDVVDALMVVTGLFALLTIWLAFGLSGLLVRQVAGLAKQVKTLGSEPSAPIQPGKFDETELVALVDAFNDYHRRMAEMIAREKEFTGNVSHELRTPLTAIKTSCELLEQDASMGHKARTRVAQIDRAADNMRQFVNALLTLAREPGTRETVCVRLAAAVEEALAPFSDRLAAKGIEITVEIPPDQSVMANPSALAIVLSNLIDNAERHMEGGRLRFSYDQRWLRIEDTGSGIAPGAAPHVFDRFYQADPLPDVRHGVGIGLSIVKKIADRYGWRIELESAPSRGTCVSLLLPDASRARVTSACDAS</sequence>
<dbReference type="Gene3D" id="1.10.287.130">
    <property type="match status" value="1"/>
</dbReference>
<keyword evidence="7 12" id="KW-0418">Kinase</keyword>
<gene>
    <name evidence="12" type="ORF">C0Z19_02190</name>
</gene>
<evidence type="ECO:0000256" key="6">
    <source>
        <dbReference type="ARBA" id="ARBA00022692"/>
    </source>
</evidence>
<reference evidence="12 13" key="1">
    <citation type="submission" date="2018-01" db="EMBL/GenBank/DDBJ databases">
        <title>Whole genome analyses suggest that Burkholderia sensu lato contains two further novel genera in the rhizoxinica-symbiotica group Mycetohabitans gen. nov., and Trinickia gen. nov.: implications for the evolution of diazotrophy and nodulation in the Burkholderiaceae.</title>
        <authorList>
            <person name="Estrada-de los Santos P."/>
            <person name="Palmer M."/>
            <person name="Chavez-Ramirez B."/>
            <person name="Beukes C."/>
            <person name="Steenkamp E.T."/>
            <person name="Hirsch A.M."/>
            <person name="Manyaka P."/>
            <person name="Maluk M."/>
            <person name="Lafos M."/>
            <person name="Crook M."/>
            <person name="Gross E."/>
            <person name="Simon M.F."/>
            <person name="Bueno dos Reis Junior F."/>
            <person name="Poole P.S."/>
            <person name="Venter S.N."/>
            <person name="James E.K."/>
        </authorList>
    </citation>
    <scope>NUCLEOTIDE SEQUENCE [LARGE SCALE GENOMIC DNA]</scope>
    <source>
        <strain evidence="12 13">GP25-8</strain>
    </source>
</reference>
<dbReference type="SMART" id="SM00388">
    <property type="entry name" value="HisKA"/>
    <property type="match status" value="1"/>
</dbReference>
<comment type="subcellular location">
    <subcellularLocation>
        <location evidence="2">Membrane</location>
    </subcellularLocation>
</comment>
<dbReference type="SMART" id="SM00387">
    <property type="entry name" value="HATPase_c"/>
    <property type="match status" value="1"/>
</dbReference>
<dbReference type="GO" id="GO:0000155">
    <property type="term" value="F:phosphorelay sensor kinase activity"/>
    <property type="evidence" value="ECO:0007669"/>
    <property type="project" value="InterPro"/>
</dbReference>
<dbReference type="SUPFAM" id="SSF55874">
    <property type="entry name" value="ATPase domain of HSP90 chaperone/DNA topoisomerase II/histidine kinase"/>
    <property type="match status" value="1"/>
</dbReference>
<evidence type="ECO:0000256" key="8">
    <source>
        <dbReference type="ARBA" id="ARBA00022989"/>
    </source>
</evidence>
<dbReference type="GO" id="GO:0005886">
    <property type="term" value="C:plasma membrane"/>
    <property type="evidence" value="ECO:0007669"/>
    <property type="project" value="TreeGrafter"/>
</dbReference>
<dbReference type="PANTHER" id="PTHR45436:SF16">
    <property type="entry name" value="HISTIDINE KINASE"/>
    <property type="match status" value="1"/>
</dbReference>
<keyword evidence="4" id="KW-0597">Phosphoprotein</keyword>
<dbReference type="Pfam" id="PF02518">
    <property type="entry name" value="HATPase_c"/>
    <property type="match status" value="1"/>
</dbReference>
<dbReference type="Pfam" id="PF00512">
    <property type="entry name" value="HisKA"/>
    <property type="match status" value="1"/>
</dbReference>
<dbReference type="InterPro" id="IPR003594">
    <property type="entry name" value="HATPase_dom"/>
</dbReference>
<dbReference type="CDD" id="cd00075">
    <property type="entry name" value="HATPase"/>
    <property type="match status" value="1"/>
</dbReference>
<dbReference type="Proteomes" id="UP000235347">
    <property type="component" value="Unassembled WGS sequence"/>
</dbReference>
<dbReference type="Gene3D" id="3.30.565.10">
    <property type="entry name" value="Histidine kinase-like ATPase, C-terminal domain"/>
    <property type="match status" value="1"/>
</dbReference>
<keyword evidence="5" id="KW-0808">Transferase</keyword>
<keyword evidence="6 10" id="KW-0812">Transmembrane</keyword>
<evidence type="ECO:0000259" key="11">
    <source>
        <dbReference type="PROSITE" id="PS50109"/>
    </source>
</evidence>
<name>A0A2N7WGD0_9BURK</name>
<evidence type="ECO:0000313" key="13">
    <source>
        <dbReference type="Proteomes" id="UP000235347"/>
    </source>
</evidence>
<evidence type="ECO:0000313" key="12">
    <source>
        <dbReference type="EMBL" id="PMS28526.1"/>
    </source>
</evidence>
<dbReference type="PANTHER" id="PTHR45436">
    <property type="entry name" value="SENSOR HISTIDINE KINASE YKOH"/>
    <property type="match status" value="1"/>
</dbReference>
<dbReference type="CDD" id="cd00082">
    <property type="entry name" value="HisKA"/>
    <property type="match status" value="1"/>
</dbReference>
<evidence type="ECO:0000256" key="5">
    <source>
        <dbReference type="ARBA" id="ARBA00022679"/>
    </source>
</evidence>
<feature type="transmembrane region" description="Helical" evidence="10">
    <location>
        <begin position="137"/>
        <end position="161"/>
    </location>
</feature>
<evidence type="ECO:0000256" key="4">
    <source>
        <dbReference type="ARBA" id="ARBA00022553"/>
    </source>
</evidence>
<evidence type="ECO:0000256" key="1">
    <source>
        <dbReference type="ARBA" id="ARBA00000085"/>
    </source>
</evidence>
<dbReference type="EMBL" id="PNYB01000001">
    <property type="protein sequence ID" value="PMS28526.1"/>
    <property type="molecule type" value="Genomic_DNA"/>
</dbReference>
<evidence type="ECO:0000256" key="3">
    <source>
        <dbReference type="ARBA" id="ARBA00012438"/>
    </source>
</evidence>
<dbReference type="InterPro" id="IPR036097">
    <property type="entry name" value="HisK_dim/P_sf"/>
</dbReference>
<dbReference type="InterPro" id="IPR050428">
    <property type="entry name" value="TCS_sensor_his_kinase"/>
</dbReference>
<protein>
    <recommendedName>
        <fullName evidence="3">histidine kinase</fullName>
        <ecNumber evidence="3">2.7.13.3</ecNumber>
    </recommendedName>
</protein>
<accession>A0A2N7WGD0</accession>
<dbReference type="PRINTS" id="PR00344">
    <property type="entry name" value="BCTRLSENSOR"/>
</dbReference>